<gene>
    <name evidence="1" type="ORF">Wenmar_03385</name>
</gene>
<keyword evidence="2" id="KW-1185">Reference proteome</keyword>
<name>A0A0D0P8N7_9RHOB</name>
<dbReference type="AlphaFoldDB" id="A0A0D0P8N7"/>
<dbReference type="EMBL" id="AONG01000018">
    <property type="protein sequence ID" value="KIQ67931.1"/>
    <property type="molecule type" value="Genomic_DNA"/>
</dbReference>
<protein>
    <submittedName>
        <fullName evidence="1">Wenxma_17, whole genome shotgun sequence</fullName>
    </submittedName>
</protein>
<organism evidence="1 2">
    <name type="scientific">Wenxinia marina DSM 24838</name>
    <dbReference type="NCBI Taxonomy" id="1123501"/>
    <lineage>
        <taxon>Bacteria</taxon>
        <taxon>Pseudomonadati</taxon>
        <taxon>Pseudomonadota</taxon>
        <taxon>Alphaproteobacteria</taxon>
        <taxon>Rhodobacterales</taxon>
        <taxon>Roseobacteraceae</taxon>
        <taxon>Wenxinia</taxon>
    </lineage>
</organism>
<dbReference type="Proteomes" id="UP000035100">
    <property type="component" value="Unassembled WGS sequence"/>
</dbReference>
<proteinExistence type="predicted"/>
<evidence type="ECO:0000313" key="2">
    <source>
        <dbReference type="Proteomes" id="UP000035100"/>
    </source>
</evidence>
<sequence>MTTLTAFIADVTCFEVVVSLLAVGVAERLLYLLPASVVGPGGWLLDTGPAAAE</sequence>
<dbReference type="RefSeq" id="WP_018302147.1">
    <property type="nucleotide sequence ID" value="NZ_KB902282.1"/>
</dbReference>
<reference evidence="1 2" key="1">
    <citation type="submission" date="2013-01" db="EMBL/GenBank/DDBJ databases">
        <authorList>
            <person name="Fiebig A."/>
            <person name="Goeker M."/>
            <person name="Klenk H.-P.P."/>
        </authorList>
    </citation>
    <scope>NUCLEOTIDE SEQUENCE [LARGE SCALE GENOMIC DNA]</scope>
    <source>
        <strain evidence="1 2">DSM 24838</strain>
    </source>
</reference>
<evidence type="ECO:0000313" key="1">
    <source>
        <dbReference type="EMBL" id="KIQ67931.1"/>
    </source>
</evidence>
<accession>A0A0D0P8N7</accession>
<comment type="caution">
    <text evidence="1">The sequence shown here is derived from an EMBL/GenBank/DDBJ whole genome shotgun (WGS) entry which is preliminary data.</text>
</comment>